<proteinExistence type="predicted"/>
<protein>
    <submittedName>
        <fullName evidence="2">Uncharacterized protein</fullName>
    </submittedName>
</protein>
<gene>
    <name evidence="2" type="ORF">SPARVUS_LOCUS6814165</name>
</gene>
<feature type="compositionally biased region" description="Acidic residues" evidence="1">
    <location>
        <begin position="74"/>
        <end position="87"/>
    </location>
</feature>
<feature type="region of interest" description="Disordered" evidence="1">
    <location>
        <begin position="1"/>
        <end position="119"/>
    </location>
</feature>
<feature type="region of interest" description="Disordered" evidence="1">
    <location>
        <begin position="131"/>
        <end position="166"/>
    </location>
</feature>
<feature type="non-terminal residue" evidence="2">
    <location>
        <position position="186"/>
    </location>
</feature>
<feature type="non-terminal residue" evidence="2">
    <location>
        <position position="1"/>
    </location>
</feature>
<sequence>KQKSRKRDSEKGTDDFSQGDSESHVSGKADSWPSSDEDDLDFSPKKASKPNLTQLLSSKKKVNESFALQSKSDSEEDSFHDSEDEDANIPSPPKPVPEILSFPQPLIFSPGSITKPPQLASASLHSIIKEKSFSSAEDDNEDSESPDHSFTANTAGQPKIQAGGDVGRKVVLMSELGLEDDDVESP</sequence>
<evidence type="ECO:0000313" key="3">
    <source>
        <dbReference type="Proteomes" id="UP001162483"/>
    </source>
</evidence>
<accession>A0ABN9DC59</accession>
<reference evidence="2" key="1">
    <citation type="submission" date="2023-05" db="EMBL/GenBank/DDBJ databases">
        <authorList>
            <person name="Stuckert A."/>
        </authorList>
    </citation>
    <scope>NUCLEOTIDE SEQUENCE</scope>
</reference>
<evidence type="ECO:0000256" key="1">
    <source>
        <dbReference type="SAM" id="MobiDB-lite"/>
    </source>
</evidence>
<name>A0ABN9DC59_9NEOB</name>
<organism evidence="2 3">
    <name type="scientific">Staurois parvus</name>
    <dbReference type="NCBI Taxonomy" id="386267"/>
    <lineage>
        <taxon>Eukaryota</taxon>
        <taxon>Metazoa</taxon>
        <taxon>Chordata</taxon>
        <taxon>Craniata</taxon>
        <taxon>Vertebrata</taxon>
        <taxon>Euteleostomi</taxon>
        <taxon>Amphibia</taxon>
        <taxon>Batrachia</taxon>
        <taxon>Anura</taxon>
        <taxon>Neobatrachia</taxon>
        <taxon>Ranoidea</taxon>
        <taxon>Ranidae</taxon>
        <taxon>Staurois</taxon>
    </lineage>
</organism>
<comment type="caution">
    <text evidence="2">The sequence shown here is derived from an EMBL/GenBank/DDBJ whole genome shotgun (WGS) entry which is preliminary data.</text>
</comment>
<dbReference type="EMBL" id="CATNWA010014193">
    <property type="protein sequence ID" value="CAI9568801.1"/>
    <property type="molecule type" value="Genomic_DNA"/>
</dbReference>
<evidence type="ECO:0000313" key="2">
    <source>
        <dbReference type="EMBL" id="CAI9568801.1"/>
    </source>
</evidence>
<dbReference type="Proteomes" id="UP001162483">
    <property type="component" value="Unassembled WGS sequence"/>
</dbReference>
<keyword evidence="3" id="KW-1185">Reference proteome</keyword>